<dbReference type="Pfam" id="PF01300">
    <property type="entry name" value="Sua5_yciO_yrdC"/>
    <property type="match status" value="1"/>
</dbReference>
<dbReference type="PROSITE" id="PS51163">
    <property type="entry name" value="YRDC"/>
    <property type="match status" value="1"/>
</dbReference>
<dbReference type="Proteomes" id="UP000827721">
    <property type="component" value="Unassembled WGS sequence"/>
</dbReference>
<dbReference type="InterPro" id="IPR006070">
    <property type="entry name" value="Sua5-like_dom"/>
</dbReference>
<dbReference type="InterPro" id="IPR052532">
    <property type="entry name" value="SUA5_domain"/>
</dbReference>
<dbReference type="InterPro" id="IPR017945">
    <property type="entry name" value="DHBP_synth_RibB-like_a/b_dom"/>
</dbReference>
<dbReference type="PANTHER" id="PTHR42828">
    <property type="entry name" value="DHBP SYNTHASE RIBB-LIKE ALPHA/BETA DOMAIN-CONTAINING PROTEIN"/>
    <property type="match status" value="1"/>
</dbReference>
<keyword evidence="4" id="KW-1185">Reference proteome</keyword>
<evidence type="ECO:0000259" key="2">
    <source>
        <dbReference type="PROSITE" id="PS51163"/>
    </source>
</evidence>
<reference evidence="3 4" key="1">
    <citation type="submission" date="2021-02" db="EMBL/GenBank/DDBJ databases">
        <title>Plant Genome Project.</title>
        <authorList>
            <person name="Zhang R.-G."/>
        </authorList>
    </citation>
    <scope>NUCLEOTIDE SEQUENCE [LARGE SCALE GENOMIC DNA]</scope>
    <source>
        <tissue evidence="3">Leaves</tissue>
    </source>
</reference>
<feature type="domain" description="YrdC-like" evidence="2">
    <location>
        <begin position="143"/>
        <end position="359"/>
    </location>
</feature>
<accession>A0ABQ8IKG8</accession>
<dbReference type="SUPFAM" id="SSF55821">
    <property type="entry name" value="YrdC/RibB"/>
    <property type="match status" value="1"/>
</dbReference>
<evidence type="ECO:0000313" key="3">
    <source>
        <dbReference type="EMBL" id="KAH7577191.1"/>
    </source>
</evidence>
<dbReference type="PANTHER" id="PTHR42828:SF3">
    <property type="entry name" value="THREONYLCARBAMOYL-AMP SYNTHASE"/>
    <property type="match status" value="1"/>
</dbReference>
<sequence length="382" mass="42577">MISFSLSPQNFQNSREVKYMAETKMYGCETTVLLCSRATTRRVASFASRVSFETPKPTRLGVLAMAVKRSPKRLKYSAPNFTKEGGLVYVEADPSGEDSWKLEPVVELLKKGAVGVIPTDTVYGPPHVILFIAFEAMLSPEIIKIYDMNSSPLVSPTRNYNVLTLAWYAIVCHLKSHSAIERLRRIKNIEPSKARNLLLISFLFNPLSILCHSLRDIDIYTTGFPRGDGQGHANIFRAVKHCLPGPYTFILTASKELPKKCVRYGTTTAKYASRKDVGVRIPDDAICQAILEKMDAPLISTSVKWPKENEWMIDPVVIADIYGPEGLDFVVDVGVRVADPSTVVDMTGIYPKIIRQGKGPKLHWMEEENDPNALEDLIPSAT</sequence>
<gene>
    <name evidence="3" type="ORF">JRO89_XS01G0218600</name>
</gene>
<protein>
    <recommendedName>
        <fullName evidence="1">Threonylcarbamoyl-AMP synthase</fullName>
    </recommendedName>
</protein>
<dbReference type="Gene3D" id="3.90.870.10">
    <property type="entry name" value="DHBP synthase"/>
    <property type="match status" value="1"/>
</dbReference>
<evidence type="ECO:0000313" key="4">
    <source>
        <dbReference type="Proteomes" id="UP000827721"/>
    </source>
</evidence>
<dbReference type="EMBL" id="JAFEMO010000001">
    <property type="protein sequence ID" value="KAH7577191.1"/>
    <property type="molecule type" value="Genomic_DNA"/>
</dbReference>
<evidence type="ECO:0000256" key="1">
    <source>
        <dbReference type="ARBA" id="ARBA00015492"/>
    </source>
</evidence>
<proteinExistence type="predicted"/>
<comment type="caution">
    <text evidence="3">The sequence shown here is derived from an EMBL/GenBank/DDBJ whole genome shotgun (WGS) entry which is preliminary data.</text>
</comment>
<organism evidence="3 4">
    <name type="scientific">Xanthoceras sorbifolium</name>
    <dbReference type="NCBI Taxonomy" id="99658"/>
    <lineage>
        <taxon>Eukaryota</taxon>
        <taxon>Viridiplantae</taxon>
        <taxon>Streptophyta</taxon>
        <taxon>Embryophyta</taxon>
        <taxon>Tracheophyta</taxon>
        <taxon>Spermatophyta</taxon>
        <taxon>Magnoliopsida</taxon>
        <taxon>eudicotyledons</taxon>
        <taxon>Gunneridae</taxon>
        <taxon>Pentapetalae</taxon>
        <taxon>rosids</taxon>
        <taxon>malvids</taxon>
        <taxon>Sapindales</taxon>
        <taxon>Sapindaceae</taxon>
        <taxon>Xanthoceroideae</taxon>
        <taxon>Xanthoceras</taxon>
    </lineage>
</organism>
<name>A0ABQ8IKG8_9ROSI</name>